<comment type="caution">
    <text evidence="1">The sequence shown here is derived from an EMBL/GenBank/DDBJ whole genome shotgun (WGS) entry which is preliminary data.</text>
</comment>
<name>A0A3E2NBB4_9FIRM</name>
<dbReference type="RefSeq" id="WP_117417645.1">
    <property type="nucleotide sequence ID" value="NZ_QOHO01000043.1"/>
</dbReference>
<reference evidence="1 2" key="1">
    <citation type="submission" date="2018-07" db="EMBL/GenBank/DDBJ databases">
        <title>New species, Clostridium PI-S10-A1B.</title>
        <authorList>
            <person name="Krishna G."/>
            <person name="Summeta K."/>
            <person name="Shikha S."/>
            <person name="Prabhu P.B."/>
            <person name="Suresh K."/>
        </authorList>
    </citation>
    <scope>NUCLEOTIDE SEQUENCE [LARGE SCALE GENOMIC DNA]</scope>
    <source>
        <strain evidence="1 2">PI-S10-A1B</strain>
    </source>
</reference>
<dbReference type="EMBL" id="QOHO01000043">
    <property type="protein sequence ID" value="RFZ78272.1"/>
    <property type="molecule type" value="Genomic_DNA"/>
</dbReference>
<dbReference type="OrthoDB" id="2573403at2"/>
<dbReference type="Proteomes" id="UP000260680">
    <property type="component" value="Unassembled WGS sequence"/>
</dbReference>
<sequence length="128" mass="15149">MTSRERFNIAKDILDKNDLSLCTLNFNQFDKLSDLELIVGAEDVVKRIKRYEAYVDKEKMKYPESIMRDVRRNLGLNEMDTSMDLEIFQMDREDILNSVCNWNNLIGYGGTIRGWIEDIYQIKLKDEI</sequence>
<gene>
    <name evidence="1" type="ORF">DS742_14255</name>
</gene>
<dbReference type="AlphaFoldDB" id="A0A3E2NBB4"/>
<organism evidence="1 2">
    <name type="scientific">Lacrimispora amygdalina</name>
    <dbReference type="NCBI Taxonomy" id="253257"/>
    <lineage>
        <taxon>Bacteria</taxon>
        <taxon>Bacillati</taxon>
        <taxon>Bacillota</taxon>
        <taxon>Clostridia</taxon>
        <taxon>Lachnospirales</taxon>
        <taxon>Lachnospiraceae</taxon>
        <taxon>Lacrimispora</taxon>
    </lineage>
</organism>
<evidence type="ECO:0000313" key="1">
    <source>
        <dbReference type="EMBL" id="RFZ78272.1"/>
    </source>
</evidence>
<evidence type="ECO:0000313" key="2">
    <source>
        <dbReference type="Proteomes" id="UP000260680"/>
    </source>
</evidence>
<protein>
    <submittedName>
        <fullName evidence="1">Uncharacterized protein</fullName>
    </submittedName>
</protein>
<proteinExistence type="predicted"/>
<accession>A0A3E2NBB4</accession>